<dbReference type="Pfam" id="PF03109">
    <property type="entry name" value="ABC1"/>
    <property type="match status" value="1"/>
</dbReference>
<dbReference type="GO" id="GO:0004672">
    <property type="term" value="F:protein kinase activity"/>
    <property type="evidence" value="ECO:0007669"/>
    <property type="project" value="InterPro"/>
</dbReference>
<protein>
    <recommendedName>
        <fullName evidence="2">Protein kinase domain-containing protein</fullName>
    </recommendedName>
</protein>
<keyword evidence="4" id="KW-1185">Reference proteome</keyword>
<dbReference type="PANTHER" id="PTHR10566:SF113">
    <property type="entry name" value="PROTEIN ACTIVITY OF BC1 COMPLEX KINASE 7, CHLOROPLASTIC"/>
    <property type="match status" value="1"/>
</dbReference>
<sequence length="403" mass="47079">MNSFAFLRLVSSFYKKKLPDLKKIQGKGLLAVKVAQHYALRADFLSEEMCTHLSKLYTHSYPAREETLSQLIGDEEYLRSSFTSWEEKPFSSASVGQVHRGVTSTGERVAIKVIRGSFREPFLRDLQSIEGLIERIRGVWPKFNKIFNPIGILENIKNYTLEELNLLHEYRDTEELRGIRDRWIEEFDLSTLDFPKLYRELSSENLLVSQYIEGETFDSLLSREALTYDTLLELFRLHSFYIFRVGTFHGDLHPGNIILGRDNKIYLIDCAGLSKISPKLQRGLFWFFYYLSRYDYHGAARYLNRMSLIPIEGEVYDEFLNKFLLLYQDFKGATVSEISLTRRMMETIKMGINSGMDFGDGMFPVIKSLMYLDGMVLRCKPEAVLMEDVREFTDYLIDWIPKE</sequence>
<dbReference type="SUPFAM" id="SSF56112">
    <property type="entry name" value="Protein kinase-like (PK-like)"/>
    <property type="match status" value="1"/>
</dbReference>
<dbReference type="PANTHER" id="PTHR10566">
    <property type="entry name" value="CHAPERONE-ACTIVITY OF BC1 COMPLEX CABC1 -RELATED"/>
    <property type="match status" value="1"/>
</dbReference>
<proteinExistence type="inferred from homology"/>
<comment type="similarity">
    <text evidence="1">Belongs to the protein kinase superfamily. ADCK protein kinase family.</text>
</comment>
<evidence type="ECO:0000313" key="3">
    <source>
        <dbReference type="EMBL" id="GLI55009.1"/>
    </source>
</evidence>
<dbReference type="InterPro" id="IPR004147">
    <property type="entry name" value="ABC1_dom"/>
</dbReference>
<dbReference type="Proteomes" id="UP001144471">
    <property type="component" value="Unassembled WGS sequence"/>
</dbReference>
<evidence type="ECO:0000259" key="2">
    <source>
        <dbReference type="PROSITE" id="PS50011"/>
    </source>
</evidence>
<organism evidence="3 4">
    <name type="scientific">Propionigenium maris DSM 9537</name>
    <dbReference type="NCBI Taxonomy" id="1123000"/>
    <lineage>
        <taxon>Bacteria</taxon>
        <taxon>Fusobacteriati</taxon>
        <taxon>Fusobacteriota</taxon>
        <taxon>Fusobacteriia</taxon>
        <taxon>Fusobacteriales</taxon>
        <taxon>Fusobacteriaceae</taxon>
        <taxon>Propionigenium</taxon>
    </lineage>
</organism>
<comment type="caution">
    <text evidence="3">The sequence shown here is derived from an EMBL/GenBank/DDBJ whole genome shotgun (WGS) entry which is preliminary data.</text>
</comment>
<dbReference type="InterPro" id="IPR000719">
    <property type="entry name" value="Prot_kinase_dom"/>
</dbReference>
<reference evidence="3" key="1">
    <citation type="submission" date="2022-12" db="EMBL/GenBank/DDBJ databases">
        <title>Reference genome sequencing for broad-spectrum identification of bacterial and archaeal isolates by mass spectrometry.</title>
        <authorList>
            <person name="Sekiguchi Y."/>
            <person name="Tourlousse D.M."/>
        </authorList>
    </citation>
    <scope>NUCLEOTIDE SEQUENCE</scope>
    <source>
        <strain evidence="3">10succ1</strain>
    </source>
</reference>
<dbReference type="RefSeq" id="WP_281833241.1">
    <property type="nucleotide sequence ID" value="NZ_BSDY01000002.1"/>
</dbReference>
<feature type="domain" description="Protein kinase" evidence="2">
    <location>
        <begin position="84"/>
        <end position="403"/>
    </location>
</feature>
<name>A0A9W6LLR6_9FUSO</name>
<dbReference type="CDD" id="cd05121">
    <property type="entry name" value="ABC1_ADCK3-like"/>
    <property type="match status" value="1"/>
</dbReference>
<evidence type="ECO:0000256" key="1">
    <source>
        <dbReference type="ARBA" id="ARBA00009670"/>
    </source>
</evidence>
<dbReference type="GO" id="GO:0005524">
    <property type="term" value="F:ATP binding"/>
    <property type="evidence" value="ECO:0007669"/>
    <property type="project" value="InterPro"/>
</dbReference>
<dbReference type="PROSITE" id="PS50011">
    <property type="entry name" value="PROTEIN_KINASE_DOM"/>
    <property type="match status" value="1"/>
</dbReference>
<dbReference type="Gene3D" id="1.10.510.10">
    <property type="entry name" value="Transferase(Phosphotransferase) domain 1"/>
    <property type="match status" value="1"/>
</dbReference>
<dbReference type="AlphaFoldDB" id="A0A9W6LLR6"/>
<gene>
    <name evidence="3" type="ORF">PM10SUCC1_05240</name>
</gene>
<dbReference type="InterPro" id="IPR011009">
    <property type="entry name" value="Kinase-like_dom_sf"/>
</dbReference>
<evidence type="ECO:0000313" key="4">
    <source>
        <dbReference type="Proteomes" id="UP001144471"/>
    </source>
</evidence>
<dbReference type="InterPro" id="IPR050154">
    <property type="entry name" value="UbiB_kinase"/>
</dbReference>
<accession>A0A9W6LLR6</accession>
<dbReference type="EMBL" id="BSDY01000002">
    <property type="protein sequence ID" value="GLI55009.1"/>
    <property type="molecule type" value="Genomic_DNA"/>
</dbReference>